<evidence type="ECO:0000313" key="2">
    <source>
        <dbReference type="Proteomes" id="UP000053573"/>
    </source>
</evidence>
<dbReference type="STRING" id="2060906.A0A0H1B2U9"/>
<feature type="non-terminal residue" evidence="1">
    <location>
        <position position="1"/>
    </location>
</feature>
<keyword evidence="2" id="KW-1185">Reference proteome</keyword>
<dbReference type="EMBL" id="LDEV01003487">
    <property type="protein sequence ID" value="KLJ05779.1"/>
    <property type="molecule type" value="Genomic_DNA"/>
</dbReference>
<evidence type="ECO:0000313" key="1">
    <source>
        <dbReference type="EMBL" id="KLJ05779.1"/>
    </source>
</evidence>
<accession>A0A0H1B2U9</accession>
<sequence>LHSISYMRHLHYNDKTDLHFYKNEKSAHSSVSILQNSTVKRLTDTVLIIKRLTEYSEKISFINCEFFILLSQQLIKKLRQL</sequence>
<comment type="caution">
    <text evidence="1">The sequence shown here is derived from an EMBL/GenBank/DDBJ whole genome shotgun (WGS) entry which is preliminary data.</text>
</comment>
<feature type="non-terminal residue" evidence="1">
    <location>
        <position position="81"/>
    </location>
</feature>
<protein>
    <submittedName>
        <fullName evidence="1">Uncharacterized protein</fullName>
    </submittedName>
</protein>
<proteinExistence type="predicted"/>
<dbReference type="AlphaFoldDB" id="A0A0H1B2U9"/>
<dbReference type="Proteomes" id="UP000053573">
    <property type="component" value="Unassembled WGS sequence"/>
</dbReference>
<name>A0A0H1B2U9_9EURO</name>
<gene>
    <name evidence="1" type="ORF">EMPG_10776</name>
</gene>
<reference evidence="2" key="1">
    <citation type="journal article" date="2015" name="PLoS Genet.">
        <title>The dynamic genome and transcriptome of the human fungal pathogen Blastomyces and close relative Emmonsia.</title>
        <authorList>
            <person name="Munoz J.F."/>
            <person name="Gauthier G.M."/>
            <person name="Desjardins C.A."/>
            <person name="Gallo J.E."/>
            <person name="Holder J."/>
            <person name="Sullivan T.D."/>
            <person name="Marty A.J."/>
            <person name="Carmen J.C."/>
            <person name="Chen Z."/>
            <person name="Ding L."/>
            <person name="Gujja S."/>
            <person name="Magrini V."/>
            <person name="Misas E."/>
            <person name="Mitreva M."/>
            <person name="Priest M."/>
            <person name="Saif S."/>
            <person name="Whiston E.A."/>
            <person name="Young S."/>
            <person name="Zeng Q."/>
            <person name="Goldman W.E."/>
            <person name="Mardis E.R."/>
            <person name="Taylor J.W."/>
            <person name="McEwen J.G."/>
            <person name="Clay O.K."/>
            <person name="Klein B.S."/>
            <person name="Cuomo C.A."/>
        </authorList>
    </citation>
    <scope>NUCLEOTIDE SEQUENCE [LARGE SCALE GENOMIC DNA]</scope>
    <source>
        <strain evidence="2">UAMH 139</strain>
    </source>
</reference>
<organism evidence="1 2">
    <name type="scientific">Blastomyces silverae</name>
    <dbReference type="NCBI Taxonomy" id="2060906"/>
    <lineage>
        <taxon>Eukaryota</taxon>
        <taxon>Fungi</taxon>
        <taxon>Dikarya</taxon>
        <taxon>Ascomycota</taxon>
        <taxon>Pezizomycotina</taxon>
        <taxon>Eurotiomycetes</taxon>
        <taxon>Eurotiomycetidae</taxon>
        <taxon>Onygenales</taxon>
        <taxon>Ajellomycetaceae</taxon>
        <taxon>Blastomyces</taxon>
    </lineage>
</organism>